<dbReference type="RefSeq" id="WP_072793169.1">
    <property type="nucleotide sequence ID" value="NZ_FQWM01000004.1"/>
</dbReference>
<evidence type="ECO:0000259" key="1">
    <source>
        <dbReference type="PROSITE" id="PS50883"/>
    </source>
</evidence>
<dbReference type="CDD" id="cd01948">
    <property type="entry name" value="EAL"/>
    <property type="match status" value="1"/>
</dbReference>
<organism evidence="2 3">
    <name type="scientific">Cognatishimia maritima</name>
    <dbReference type="NCBI Taxonomy" id="870908"/>
    <lineage>
        <taxon>Bacteria</taxon>
        <taxon>Pseudomonadati</taxon>
        <taxon>Pseudomonadota</taxon>
        <taxon>Alphaproteobacteria</taxon>
        <taxon>Rhodobacterales</taxon>
        <taxon>Paracoccaceae</taxon>
        <taxon>Cognatishimia</taxon>
    </lineage>
</organism>
<name>A0A1M5RTH3_9RHOB</name>
<dbReference type="Pfam" id="PF00563">
    <property type="entry name" value="EAL"/>
    <property type="match status" value="1"/>
</dbReference>
<keyword evidence="3" id="KW-1185">Reference proteome</keyword>
<dbReference type="Gene3D" id="3.20.20.450">
    <property type="entry name" value="EAL domain"/>
    <property type="match status" value="1"/>
</dbReference>
<dbReference type="InterPro" id="IPR035919">
    <property type="entry name" value="EAL_sf"/>
</dbReference>
<dbReference type="SUPFAM" id="SSF141868">
    <property type="entry name" value="EAL domain-like"/>
    <property type="match status" value="1"/>
</dbReference>
<dbReference type="STRING" id="870908.SAMN04488044_2291"/>
<dbReference type="GO" id="GO:0071111">
    <property type="term" value="F:cyclic-guanylate-specific phosphodiesterase activity"/>
    <property type="evidence" value="ECO:0007669"/>
    <property type="project" value="InterPro"/>
</dbReference>
<reference evidence="3" key="1">
    <citation type="submission" date="2016-11" db="EMBL/GenBank/DDBJ databases">
        <authorList>
            <person name="Varghese N."/>
            <person name="Submissions S."/>
        </authorList>
    </citation>
    <scope>NUCLEOTIDE SEQUENCE [LARGE SCALE GENOMIC DNA]</scope>
    <source>
        <strain evidence="3">DSM 28223</strain>
    </source>
</reference>
<dbReference type="AlphaFoldDB" id="A0A1M5RTH3"/>
<dbReference type="InterPro" id="IPR050706">
    <property type="entry name" value="Cyclic-di-GMP_PDE-like"/>
</dbReference>
<dbReference type="PANTHER" id="PTHR33121">
    <property type="entry name" value="CYCLIC DI-GMP PHOSPHODIESTERASE PDEF"/>
    <property type="match status" value="1"/>
</dbReference>
<dbReference type="Proteomes" id="UP000184211">
    <property type="component" value="Unassembled WGS sequence"/>
</dbReference>
<sequence length="273" mass="30444">MGKRQRAIKSSPLDHAIETRDLAVVDMVAAAIRHKDVLLAFQPIVQAKDPTKVAFFEGLIRVLDETGRIIPAKDFMATLEDTDLGRQLDCLALEQGLKTLTQAPDIRISINMSARSIGYGRYTRTLEQALSERPEVARRLILEISEPSALQVPEVVMDFMDNCQGRGIAFALDDYGAKLTSFRHFKEFFFDIVKVDRQFCQKISTDYENQVIAGAISHIARQFGIFTVATHVTSMDDANTLASLGFDCLQGFLYGAPTVNPPWDKNENSKKVA</sequence>
<gene>
    <name evidence="2" type="ORF">SAMN04488044_2291</name>
</gene>
<evidence type="ECO:0000313" key="3">
    <source>
        <dbReference type="Proteomes" id="UP000184211"/>
    </source>
</evidence>
<dbReference type="InterPro" id="IPR001633">
    <property type="entry name" value="EAL_dom"/>
</dbReference>
<feature type="domain" description="EAL" evidence="1">
    <location>
        <begin position="21"/>
        <end position="271"/>
    </location>
</feature>
<dbReference type="SMART" id="SM00052">
    <property type="entry name" value="EAL"/>
    <property type="match status" value="1"/>
</dbReference>
<protein>
    <submittedName>
        <fullName evidence="2">EAL domain, c-di-GMP-specific phosphodiesterase class I (Or its enzymatically inactive variant)</fullName>
    </submittedName>
</protein>
<evidence type="ECO:0000313" key="2">
    <source>
        <dbReference type="EMBL" id="SHH29469.1"/>
    </source>
</evidence>
<dbReference type="EMBL" id="FQWM01000004">
    <property type="protein sequence ID" value="SHH29469.1"/>
    <property type="molecule type" value="Genomic_DNA"/>
</dbReference>
<dbReference type="OrthoDB" id="23692at2"/>
<dbReference type="PANTHER" id="PTHR33121:SF79">
    <property type="entry name" value="CYCLIC DI-GMP PHOSPHODIESTERASE PDED-RELATED"/>
    <property type="match status" value="1"/>
</dbReference>
<accession>A0A1M5RTH3</accession>
<dbReference type="PROSITE" id="PS50883">
    <property type="entry name" value="EAL"/>
    <property type="match status" value="1"/>
</dbReference>
<proteinExistence type="predicted"/>